<dbReference type="EMBL" id="AWGH01000004">
    <property type="protein sequence ID" value="ODO05222.1"/>
    <property type="molecule type" value="Genomic_DNA"/>
</dbReference>
<dbReference type="AlphaFoldDB" id="A0A1E3JZ92"/>
<accession>A0A1E3JZ92</accession>
<protein>
    <recommendedName>
        <fullName evidence="4">IgA peptidase M64-domain-containing protein</fullName>
    </recommendedName>
</protein>
<sequence>MKKHIFLAISKTIVLVTWAQAALQAPFELQREDHFVGNSGHPAEFPHVDYTALDPDDDGTSPPPEGMVLYPLHVSGPSEDRVNLMFFSDGYTEKEETKFVDDAAKLKDDIVAAHGAMKDVAHLLNVWATFVPSETSGVGTRDKPLEGAAFGLYRPGAELRAVFVDRPSRARAACRWYKGKRGREDGGCDQPILLGNDPLYGGLGGEFTVVTASLLNGPVVLRHELGHSLIDVGEEYEGGNAYFGINSEKPEKHGNAKWKDFLSEPGSPRIEDAKVPLQEYPWYDLDISPWSVSFNSSNSDPALIDYPTALLRASVSSIPDPSHIAFVINDQTLDLTETFPPEWQGSLDRRWLEVDLVHGRELVSGVNRVNLSLTKNGKKAQAGKGGKMITSLEIIEYGGEGRFNHTEGVIGLFPTYAMDGRVRLRPTNEGCLMRKVNHPSFCPVCAHYLEKRLRDIILKKQS</sequence>
<dbReference type="RefSeq" id="XP_019033877.1">
    <property type="nucleotide sequence ID" value="XM_019174070.1"/>
</dbReference>
<name>A0A1E3JZ92_9TREE</name>
<dbReference type="GO" id="GO:0008237">
    <property type="term" value="F:metallopeptidase activity"/>
    <property type="evidence" value="ECO:0007669"/>
    <property type="project" value="InterPro"/>
</dbReference>
<dbReference type="Proteomes" id="UP000094819">
    <property type="component" value="Unassembled WGS sequence"/>
</dbReference>
<feature type="signal peptide" evidence="1">
    <location>
        <begin position="1"/>
        <end position="21"/>
    </location>
</feature>
<dbReference type="Gene3D" id="3.40.390.10">
    <property type="entry name" value="Collagenase (Catalytic Domain)"/>
    <property type="match status" value="1"/>
</dbReference>
<gene>
    <name evidence="2" type="ORF">L198_01912</name>
</gene>
<organism evidence="2 3">
    <name type="scientific">Cryptococcus wingfieldii CBS 7118</name>
    <dbReference type="NCBI Taxonomy" id="1295528"/>
    <lineage>
        <taxon>Eukaryota</taxon>
        <taxon>Fungi</taxon>
        <taxon>Dikarya</taxon>
        <taxon>Basidiomycota</taxon>
        <taxon>Agaricomycotina</taxon>
        <taxon>Tremellomycetes</taxon>
        <taxon>Tremellales</taxon>
        <taxon>Cryptococcaceae</taxon>
        <taxon>Cryptococcus</taxon>
    </lineage>
</organism>
<proteinExistence type="predicted"/>
<evidence type="ECO:0000256" key="1">
    <source>
        <dbReference type="SAM" id="SignalP"/>
    </source>
</evidence>
<comment type="caution">
    <text evidence="2">The sequence shown here is derived from an EMBL/GenBank/DDBJ whole genome shotgun (WGS) entry which is preliminary data.</text>
</comment>
<evidence type="ECO:0000313" key="3">
    <source>
        <dbReference type="Proteomes" id="UP000094819"/>
    </source>
</evidence>
<evidence type="ECO:0008006" key="4">
    <source>
        <dbReference type="Google" id="ProtNLM"/>
    </source>
</evidence>
<feature type="chain" id="PRO_5009130665" description="IgA peptidase M64-domain-containing protein" evidence="1">
    <location>
        <begin position="22"/>
        <end position="462"/>
    </location>
</feature>
<keyword evidence="3" id="KW-1185">Reference proteome</keyword>
<keyword evidence="1" id="KW-0732">Signal</keyword>
<evidence type="ECO:0000313" key="2">
    <source>
        <dbReference type="EMBL" id="ODO05222.1"/>
    </source>
</evidence>
<reference evidence="2 3" key="1">
    <citation type="submission" date="2016-06" db="EMBL/GenBank/DDBJ databases">
        <title>Evolution of pathogenesis and genome organization in the Tremellales.</title>
        <authorList>
            <person name="Cuomo C."/>
            <person name="Litvintseva A."/>
            <person name="Heitman J."/>
            <person name="Chen Y."/>
            <person name="Sun S."/>
            <person name="Springer D."/>
            <person name="Dromer F."/>
            <person name="Young S."/>
            <person name="Zeng Q."/>
            <person name="Chapman S."/>
            <person name="Gujja S."/>
            <person name="Saif S."/>
            <person name="Birren B."/>
        </authorList>
    </citation>
    <scope>NUCLEOTIDE SEQUENCE [LARGE SCALE GENOMIC DNA]</scope>
    <source>
        <strain evidence="2 3">CBS 7118</strain>
    </source>
</reference>
<dbReference type="InterPro" id="IPR019026">
    <property type="entry name" value="Peptidase_M64_IgA"/>
</dbReference>
<dbReference type="InterPro" id="IPR024079">
    <property type="entry name" value="MetalloPept_cat_dom_sf"/>
</dbReference>
<dbReference type="Pfam" id="PF09471">
    <property type="entry name" value="Peptidase_M64"/>
    <property type="match status" value="1"/>
</dbReference>
<dbReference type="OrthoDB" id="2961863at2759"/>
<dbReference type="GeneID" id="30191125"/>